<keyword evidence="1" id="KW-0378">Hydrolase</keyword>
<protein>
    <submittedName>
        <fullName evidence="1">Hydrolase</fullName>
    </submittedName>
</protein>
<gene>
    <name evidence="1" type="ORF">BJ138DRAFT_1098309</name>
</gene>
<accession>A0ACB8AMY0</accession>
<name>A0ACB8AMY0_9AGAM</name>
<sequence>MSGSQPDQNRISVSATLSLHVESTDPPAAGKTPFVFIHGLGGSSTNYGPAIDAAGLRAAHKVVTFDLEGHGLSPASAGQTSIEGYAESVRLVMDAAGVEKAVVVGHSMGGIIATTFAAQYPSRVEKLVLIGPVKAFAEAGVKALTARGESVLAGGMAAVADTVATAGVSQKTLASGHLAKHAVRASLLATPPAGYAHACSALTRAKDPEYARITAGTVILAGAEDKTCPEATVRFLAESIRGAEVVSFGDVGHWHLFEDVEGVARVLAGVV</sequence>
<evidence type="ECO:0000313" key="1">
    <source>
        <dbReference type="EMBL" id="KAH7914916.1"/>
    </source>
</evidence>
<reference evidence="1" key="1">
    <citation type="journal article" date="2021" name="New Phytol.">
        <title>Evolutionary innovations through gain and loss of genes in the ectomycorrhizal Boletales.</title>
        <authorList>
            <person name="Wu G."/>
            <person name="Miyauchi S."/>
            <person name="Morin E."/>
            <person name="Kuo A."/>
            <person name="Drula E."/>
            <person name="Varga T."/>
            <person name="Kohler A."/>
            <person name="Feng B."/>
            <person name="Cao Y."/>
            <person name="Lipzen A."/>
            <person name="Daum C."/>
            <person name="Hundley H."/>
            <person name="Pangilinan J."/>
            <person name="Johnson J."/>
            <person name="Barry K."/>
            <person name="LaButti K."/>
            <person name="Ng V."/>
            <person name="Ahrendt S."/>
            <person name="Min B."/>
            <person name="Choi I.G."/>
            <person name="Park H."/>
            <person name="Plett J.M."/>
            <person name="Magnuson J."/>
            <person name="Spatafora J.W."/>
            <person name="Nagy L.G."/>
            <person name="Henrissat B."/>
            <person name="Grigoriev I.V."/>
            <person name="Yang Z.L."/>
            <person name="Xu J."/>
            <person name="Martin F.M."/>
        </authorList>
    </citation>
    <scope>NUCLEOTIDE SEQUENCE</scope>
    <source>
        <strain evidence="1">ATCC 28755</strain>
    </source>
</reference>
<evidence type="ECO:0000313" key="2">
    <source>
        <dbReference type="Proteomes" id="UP000790377"/>
    </source>
</evidence>
<dbReference type="EMBL" id="MU267607">
    <property type="protein sequence ID" value="KAH7914916.1"/>
    <property type="molecule type" value="Genomic_DNA"/>
</dbReference>
<keyword evidence="2" id="KW-1185">Reference proteome</keyword>
<proteinExistence type="predicted"/>
<dbReference type="Proteomes" id="UP000790377">
    <property type="component" value="Unassembled WGS sequence"/>
</dbReference>
<organism evidence="1 2">
    <name type="scientific">Hygrophoropsis aurantiaca</name>
    <dbReference type="NCBI Taxonomy" id="72124"/>
    <lineage>
        <taxon>Eukaryota</taxon>
        <taxon>Fungi</taxon>
        <taxon>Dikarya</taxon>
        <taxon>Basidiomycota</taxon>
        <taxon>Agaricomycotina</taxon>
        <taxon>Agaricomycetes</taxon>
        <taxon>Agaricomycetidae</taxon>
        <taxon>Boletales</taxon>
        <taxon>Coniophorineae</taxon>
        <taxon>Hygrophoropsidaceae</taxon>
        <taxon>Hygrophoropsis</taxon>
    </lineage>
</organism>
<comment type="caution">
    <text evidence="1">The sequence shown here is derived from an EMBL/GenBank/DDBJ whole genome shotgun (WGS) entry which is preliminary data.</text>
</comment>